<dbReference type="PANTHER" id="PTHR31189:SF41">
    <property type="entry name" value="VICILIN C72"/>
    <property type="match status" value="1"/>
</dbReference>
<evidence type="ECO:0000256" key="2">
    <source>
        <dbReference type="ARBA" id="ARBA00023597"/>
    </source>
</evidence>
<gene>
    <name evidence="6" type="ORF">V5N11_012140</name>
</gene>
<keyword evidence="1 4" id="KW-0732">Signal</keyword>
<feature type="chain" id="PRO_5044812137" evidence="4">
    <location>
        <begin position="23"/>
        <end position="492"/>
    </location>
</feature>
<dbReference type="AlphaFoldDB" id="A0ABD1A1G9"/>
<dbReference type="InterPro" id="IPR050253">
    <property type="entry name" value="Seed_Storage-Functional"/>
</dbReference>
<name>A0ABD1A1G9_CARAN</name>
<feature type="compositionally biased region" description="Basic and acidic residues" evidence="3">
    <location>
        <begin position="34"/>
        <end position="45"/>
    </location>
</feature>
<dbReference type="InterPro" id="IPR006045">
    <property type="entry name" value="Cupin_1"/>
</dbReference>
<feature type="domain" description="Cupin type-1" evidence="5">
    <location>
        <begin position="283"/>
        <end position="453"/>
    </location>
</feature>
<keyword evidence="7" id="KW-1185">Reference proteome</keyword>
<evidence type="ECO:0000256" key="1">
    <source>
        <dbReference type="ARBA" id="ARBA00022729"/>
    </source>
</evidence>
<evidence type="ECO:0000256" key="4">
    <source>
        <dbReference type="SAM" id="SignalP"/>
    </source>
</evidence>
<dbReference type="InterPro" id="IPR011051">
    <property type="entry name" value="RmlC_Cupin_sf"/>
</dbReference>
<accession>A0ABD1A1G9</accession>
<dbReference type="PANTHER" id="PTHR31189">
    <property type="entry name" value="OS03G0336100 PROTEIN-RELATED"/>
    <property type="match status" value="1"/>
</dbReference>
<dbReference type="Proteomes" id="UP001558713">
    <property type="component" value="Unassembled WGS sequence"/>
</dbReference>
<comment type="similarity">
    <text evidence="2">Belongs to the 7S seed storage protein family.</text>
</comment>
<organism evidence="6 7">
    <name type="scientific">Cardamine amara subsp. amara</name>
    <dbReference type="NCBI Taxonomy" id="228776"/>
    <lineage>
        <taxon>Eukaryota</taxon>
        <taxon>Viridiplantae</taxon>
        <taxon>Streptophyta</taxon>
        <taxon>Embryophyta</taxon>
        <taxon>Tracheophyta</taxon>
        <taxon>Spermatophyta</taxon>
        <taxon>Magnoliopsida</taxon>
        <taxon>eudicotyledons</taxon>
        <taxon>Gunneridae</taxon>
        <taxon>Pentapetalae</taxon>
        <taxon>rosids</taxon>
        <taxon>malvids</taxon>
        <taxon>Brassicales</taxon>
        <taxon>Brassicaceae</taxon>
        <taxon>Cardamineae</taxon>
        <taxon>Cardamine</taxon>
    </lineage>
</organism>
<protein>
    <submittedName>
        <fullName evidence="6">Vicilin-like seed storage protein</fullName>
    </submittedName>
</protein>
<dbReference type="EMBL" id="JBANAX010000688">
    <property type="protein sequence ID" value="KAL1197564.1"/>
    <property type="molecule type" value="Genomic_DNA"/>
</dbReference>
<dbReference type="Pfam" id="PF00190">
    <property type="entry name" value="Cupin_1"/>
    <property type="match status" value="2"/>
</dbReference>
<dbReference type="InterPro" id="IPR014710">
    <property type="entry name" value="RmlC-like_jellyroll"/>
</dbReference>
<feature type="domain" description="Cupin type-1" evidence="5">
    <location>
        <begin position="95"/>
        <end position="232"/>
    </location>
</feature>
<dbReference type="CDD" id="cd02245">
    <property type="entry name" value="cupin_7S_vicilin-like_C"/>
    <property type="match status" value="1"/>
</dbReference>
<proteinExistence type="inferred from homology"/>
<dbReference type="SMART" id="SM00835">
    <property type="entry name" value="Cupin_1"/>
    <property type="match status" value="2"/>
</dbReference>
<feature type="compositionally biased region" description="Gly residues" evidence="3">
    <location>
        <begin position="46"/>
        <end position="60"/>
    </location>
</feature>
<evidence type="ECO:0000256" key="3">
    <source>
        <dbReference type="SAM" id="MobiDB-lite"/>
    </source>
</evidence>
<feature type="region of interest" description="Disordered" evidence="3">
    <location>
        <begin position="31"/>
        <end position="72"/>
    </location>
</feature>
<sequence length="492" mass="56137">MTMAKKLIITLLLLISIVFVHSSSFRVEVEEEFEPPHAGEQEHPGRGPGSVPGRGPGGSSGEEEEERSRDHPYHYRKRSFESWFRSKEGFVKILPKFTKRSPFLFRGIENYRFWLAEMEPTTFLVPHHFDADSVFLVLQGKGVIEFVTDNTNEAFHIRRGDVVRIPSGVTHFITNTNQTVPFRLAKLAIPVNIPGYAKDYFPAPSQFQQSYLAGFSKDVISTSFNLPEDLVERLVRKSKQINQGILRRVSPDQIKELTQHATDPSNKHKKHKDKDTSVIFKPFNIFEKDPIYSNDFGHFHEARPKNFDQLQDLHISVAWVSMKQGSVLLPHFDSKATFVLFVENGCARFEMASPYKFHGEQQQQWPGQQEEQEDISGNVYKIVSHVCKGDVFINPAGHPFTILTQDQDFVVTGFGIHATDSTRTFLAGKENMLNNLNTVATRLTFGVGREVAKQLFTSQNFTYFAPTNPSRQQFPQNNRKPSFQSIFNFAGF</sequence>
<comment type="caution">
    <text evidence="6">The sequence shown here is derived from an EMBL/GenBank/DDBJ whole genome shotgun (WGS) entry which is preliminary data.</text>
</comment>
<dbReference type="CDD" id="cd02244">
    <property type="entry name" value="cupin_7S_vicilin-like_N"/>
    <property type="match status" value="1"/>
</dbReference>
<evidence type="ECO:0000259" key="5">
    <source>
        <dbReference type="SMART" id="SM00835"/>
    </source>
</evidence>
<dbReference type="Gene3D" id="2.60.120.10">
    <property type="entry name" value="Jelly Rolls"/>
    <property type="match status" value="2"/>
</dbReference>
<evidence type="ECO:0000313" key="7">
    <source>
        <dbReference type="Proteomes" id="UP001558713"/>
    </source>
</evidence>
<evidence type="ECO:0000313" key="6">
    <source>
        <dbReference type="EMBL" id="KAL1197564.1"/>
    </source>
</evidence>
<reference evidence="6 7" key="1">
    <citation type="submission" date="2024-04" db="EMBL/GenBank/DDBJ databases">
        <title>Genome assembly C_amara_ONT_v2.</title>
        <authorList>
            <person name="Yant L."/>
            <person name="Moore C."/>
            <person name="Slenker M."/>
        </authorList>
    </citation>
    <scope>NUCLEOTIDE SEQUENCE [LARGE SCALE GENOMIC DNA]</scope>
    <source>
        <tissue evidence="6">Leaf</tissue>
    </source>
</reference>
<dbReference type="SUPFAM" id="SSF51182">
    <property type="entry name" value="RmlC-like cupins"/>
    <property type="match status" value="1"/>
</dbReference>
<feature type="signal peptide" evidence="4">
    <location>
        <begin position="1"/>
        <end position="22"/>
    </location>
</feature>